<evidence type="ECO:0000313" key="4">
    <source>
        <dbReference type="Proteomes" id="UP000250915"/>
    </source>
</evidence>
<dbReference type="RefSeq" id="WP_112632290.1">
    <property type="nucleotide sequence ID" value="NZ_QMEV01000009.1"/>
</dbReference>
<protein>
    <recommendedName>
        <fullName evidence="2">DUF732 domain-containing protein</fullName>
    </recommendedName>
</protein>
<dbReference type="OrthoDB" id="9957053at2"/>
<organism evidence="3 4">
    <name type="scientific">Mycobacterium colombiense</name>
    <dbReference type="NCBI Taxonomy" id="339268"/>
    <lineage>
        <taxon>Bacteria</taxon>
        <taxon>Bacillati</taxon>
        <taxon>Actinomycetota</taxon>
        <taxon>Actinomycetes</taxon>
        <taxon>Mycobacteriales</taxon>
        <taxon>Mycobacteriaceae</taxon>
        <taxon>Mycobacterium</taxon>
        <taxon>Mycobacterium avium complex (MAC)</taxon>
    </lineage>
</organism>
<dbReference type="Pfam" id="PF05305">
    <property type="entry name" value="DUF732"/>
    <property type="match status" value="1"/>
</dbReference>
<feature type="signal peptide" evidence="1">
    <location>
        <begin position="1"/>
        <end position="32"/>
    </location>
</feature>
<name>A0A329M1T4_9MYCO</name>
<gene>
    <name evidence="3" type="ORF">DQP57_06850</name>
</gene>
<dbReference type="InterPro" id="IPR007969">
    <property type="entry name" value="DUF732"/>
</dbReference>
<comment type="caution">
    <text evidence="3">The sequence shown here is derived from an EMBL/GenBank/DDBJ whole genome shotgun (WGS) entry which is preliminary data.</text>
</comment>
<reference evidence="3 4" key="1">
    <citation type="submission" date="2018-06" db="EMBL/GenBank/DDBJ databases">
        <title>NTM in soil in Japan.</title>
        <authorList>
            <person name="Ohya K."/>
        </authorList>
    </citation>
    <scope>NUCLEOTIDE SEQUENCE [LARGE SCALE GENOMIC DNA]</scope>
    <source>
        <strain evidence="3 4">GF28</strain>
    </source>
</reference>
<feature type="chain" id="PRO_5016341506" description="DUF732 domain-containing protein" evidence="1">
    <location>
        <begin position="33"/>
        <end position="125"/>
    </location>
</feature>
<feature type="domain" description="DUF732" evidence="2">
    <location>
        <begin position="49"/>
        <end position="121"/>
    </location>
</feature>
<accession>A0A329M1T4</accession>
<sequence>MIPIKKTRALVTALAVVAMVAGGTIVQAPAKADISCPNGFVPPSVNADCYFLYMMARDNIQANSQADLITGAHAACADMAADTRPDPVIDEAPVMQRANPGLTFQKAALFAGLAAAAYCPQVIRR</sequence>
<evidence type="ECO:0000259" key="2">
    <source>
        <dbReference type="Pfam" id="PF05305"/>
    </source>
</evidence>
<evidence type="ECO:0000256" key="1">
    <source>
        <dbReference type="SAM" id="SignalP"/>
    </source>
</evidence>
<proteinExistence type="predicted"/>
<evidence type="ECO:0000313" key="3">
    <source>
        <dbReference type="EMBL" id="RAV14079.1"/>
    </source>
</evidence>
<keyword evidence="1" id="KW-0732">Signal</keyword>
<dbReference type="Proteomes" id="UP000250915">
    <property type="component" value="Unassembled WGS sequence"/>
</dbReference>
<dbReference type="AlphaFoldDB" id="A0A329M1T4"/>
<dbReference type="EMBL" id="QMEV01000009">
    <property type="protein sequence ID" value="RAV14079.1"/>
    <property type="molecule type" value="Genomic_DNA"/>
</dbReference>